<dbReference type="EMBL" id="JAKZEU010000001">
    <property type="protein sequence ID" value="MCQ0969223.1"/>
    <property type="molecule type" value="Genomic_DNA"/>
</dbReference>
<dbReference type="RefSeq" id="WP_255328178.1">
    <property type="nucleotide sequence ID" value="NZ_JAKZEU010000001.1"/>
</dbReference>
<dbReference type="NCBIfam" id="NF009453">
    <property type="entry name" value="PRK12813.1"/>
    <property type="match status" value="1"/>
</dbReference>
<keyword evidence="9" id="KW-1185">Reference proteome</keyword>
<dbReference type="Pfam" id="PF03963">
    <property type="entry name" value="FlgD"/>
    <property type="match status" value="1"/>
</dbReference>
<evidence type="ECO:0000256" key="6">
    <source>
        <dbReference type="SAM" id="MobiDB-lite"/>
    </source>
</evidence>
<evidence type="ECO:0000256" key="1">
    <source>
        <dbReference type="ARBA" id="ARBA00010577"/>
    </source>
</evidence>
<name>A0ABT1MLQ1_9RHOB</name>
<dbReference type="Gene3D" id="2.60.40.4070">
    <property type="match status" value="1"/>
</dbReference>
<organism evidence="8 9">
    <name type="scientific">Paracoccus albicereus</name>
    <dbReference type="NCBI Taxonomy" id="2922394"/>
    <lineage>
        <taxon>Bacteria</taxon>
        <taxon>Pseudomonadati</taxon>
        <taxon>Pseudomonadota</taxon>
        <taxon>Alphaproteobacteria</taxon>
        <taxon>Rhodobacterales</taxon>
        <taxon>Paracoccaceae</taxon>
        <taxon>Paracoccus</taxon>
    </lineage>
</organism>
<evidence type="ECO:0000256" key="2">
    <source>
        <dbReference type="ARBA" id="ARBA00016013"/>
    </source>
</evidence>
<protein>
    <recommendedName>
        <fullName evidence="2 5">Basal-body rod modification protein FlgD</fullName>
    </recommendedName>
</protein>
<feature type="region of interest" description="Disordered" evidence="6">
    <location>
        <begin position="1"/>
        <end position="22"/>
    </location>
</feature>
<sequence length="228" mass="23645">MVTSVNTSPTVAGTTSQAKAASGEAARGAFANGDFETFLRMLTTQLKNQDPLNPMEGSDFAVQLATFSGVEQQAQTNKLLTQMVGQSGGSSLTELSGWIGKEARTTAPVWFGADPLTLDVAPDSRADSVILVTKDAAGREIMREEIGPGAGQVDWLGRDASGVKLPDGVYAFSIESWAKGEKIGESKVGAYGRVIEAETGPEGATLTFEGGGSALADDVTAIREPDAA</sequence>
<keyword evidence="3 5" id="KW-1005">Bacterial flagellum biogenesis</keyword>
<feature type="domain" description="FlgD/Vpr Ig-like" evidence="7">
    <location>
        <begin position="110"/>
        <end position="178"/>
    </location>
</feature>
<feature type="compositionally biased region" description="Polar residues" evidence="6">
    <location>
        <begin position="1"/>
        <end position="17"/>
    </location>
</feature>
<dbReference type="Proteomes" id="UP001203945">
    <property type="component" value="Unassembled WGS sequence"/>
</dbReference>
<dbReference type="InterPro" id="IPR005648">
    <property type="entry name" value="FlgD"/>
</dbReference>
<comment type="function">
    <text evidence="4 5">Required for flagellar hook formation. May act as a scaffolding protein.</text>
</comment>
<evidence type="ECO:0000256" key="5">
    <source>
        <dbReference type="RuleBase" id="RU362076"/>
    </source>
</evidence>
<keyword evidence="8" id="KW-0614">Plasmid</keyword>
<evidence type="ECO:0000256" key="4">
    <source>
        <dbReference type="ARBA" id="ARBA00024746"/>
    </source>
</evidence>
<evidence type="ECO:0000259" key="7">
    <source>
        <dbReference type="Pfam" id="PF13860"/>
    </source>
</evidence>
<comment type="caution">
    <text evidence="8">The sequence shown here is derived from an EMBL/GenBank/DDBJ whole genome shotgun (WGS) entry which is preliminary data.</text>
</comment>
<comment type="similarity">
    <text evidence="1 5">Belongs to the FlgD family.</text>
</comment>
<accession>A0ABT1MLQ1</accession>
<evidence type="ECO:0000256" key="3">
    <source>
        <dbReference type="ARBA" id="ARBA00022795"/>
    </source>
</evidence>
<dbReference type="Pfam" id="PF13860">
    <property type="entry name" value="FlgD_ig"/>
    <property type="match status" value="1"/>
</dbReference>
<evidence type="ECO:0000313" key="9">
    <source>
        <dbReference type="Proteomes" id="UP001203945"/>
    </source>
</evidence>
<keyword evidence="8" id="KW-0282">Flagellum</keyword>
<dbReference type="InterPro" id="IPR025965">
    <property type="entry name" value="FlgD/Vpr_Ig-like"/>
</dbReference>
<geneLocation type="plasmid" evidence="8">
    <name>unnamed1</name>
</geneLocation>
<evidence type="ECO:0000313" key="8">
    <source>
        <dbReference type="EMBL" id="MCQ0969223.1"/>
    </source>
</evidence>
<gene>
    <name evidence="8" type="ORF">MLD63_02070</name>
</gene>
<proteinExistence type="inferred from homology"/>
<keyword evidence="8" id="KW-0969">Cilium</keyword>
<reference evidence="8 9" key="1">
    <citation type="submission" date="2022-03" db="EMBL/GenBank/DDBJ databases">
        <authorList>
            <person name="He Y."/>
        </authorList>
    </citation>
    <scope>NUCLEOTIDE SEQUENCE [LARGE SCALE GENOMIC DNA]</scope>
    <source>
        <strain evidence="8 9">TK19116</strain>
        <plasmid evidence="8">unnamed1</plasmid>
    </source>
</reference>
<keyword evidence="8" id="KW-0966">Cell projection</keyword>